<evidence type="ECO:0000313" key="2">
    <source>
        <dbReference type="EMBL" id="KAJ3587360.1"/>
    </source>
</evidence>
<comment type="caution">
    <text evidence="2">The sequence shown here is derived from an EMBL/GenBank/DDBJ whole genome shotgun (WGS) entry which is preliminary data.</text>
</comment>
<feature type="compositionally biased region" description="Pro residues" evidence="1">
    <location>
        <begin position="95"/>
        <end position="105"/>
    </location>
</feature>
<evidence type="ECO:0000313" key="3">
    <source>
        <dbReference type="Proteomes" id="UP001148018"/>
    </source>
</evidence>
<dbReference type="AlphaFoldDB" id="A0A9Q0DI07"/>
<accession>A0A9Q0DI07</accession>
<evidence type="ECO:0000256" key="1">
    <source>
        <dbReference type="SAM" id="MobiDB-lite"/>
    </source>
</evidence>
<dbReference type="EMBL" id="JANIIK010000116">
    <property type="protein sequence ID" value="KAJ3587360.1"/>
    <property type="molecule type" value="Genomic_DNA"/>
</dbReference>
<feature type="region of interest" description="Disordered" evidence="1">
    <location>
        <begin position="1"/>
        <end position="105"/>
    </location>
</feature>
<proteinExistence type="predicted"/>
<protein>
    <submittedName>
        <fullName evidence="2">Uncharacterized protein</fullName>
    </submittedName>
</protein>
<keyword evidence="3" id="KW-1185">Reference proteome</keyword>
<dbReference type="Proteomes" id="UP001148018">
    <property type="component" value="Unassembled WGS sequence"/>
</dbReference>
<organism evidence="2 3">
    <name type="scientific">Muraenolepis orangiensis</name>
    <name type="common">Patagonian moray cod</name>
    <dbReference type="NCBI Taxonomy" id="630683"/>
    <lineage>
        <taxon>Eukaryota</taxon>
        <taxon>Metazoa</taxon>
        <taxon>Chordata</taxon>
        <taxon>Craniata</taxon>
        <taxon>Vertebrata</taxon>
        <taxon>Euteleostomi</taxon>
        <taxon>Actinopterygii</taxon>
        <taxon>Neopterygii</taxon>
        <taxon>Teleostei</taxon>
        <taxon>Neoteleostei</taxon>
        <taxon>Acanthomorphata</taxon>
        <taxon>Zeiogadaria</taxon>
        <taxon>Gadariae</taxon>
        <taxon>Gadiformes</taxon>
        <taxon>Muraenolepidoidei</taxon>
        <taxon>Muraenolepididae</taxon>
        <taxon>Muraenolepis</taxon>
    </lineage>
</organism>
<gene>
    <name evidence="2" type="ORF">NHX12_010958</name>
</gene>
<name>A0A9Q0DI07_9TELE</name>
<reference evidence="2" key="1">
    <citation type="submission" date="2022-07" db="EMBL/GenBank/DDBJ databases">
        <title>Chromosome-level genome of Muraenolepis orangiensis.</title>
        <authorList>
            <person name="Kim J."/>
        </authorList>
    </citation>
    <scope>NUCLEOTIDE SEQUENCE</scope>
    <source>
        <strain evidence="2">KU_S4_2022</strain>
        <tissue evidence="2">Muscle</tissue>
    </source>
</reference>
<sequence>MEGVRGTPGPHGPDRAQQVIHQLENRSPGEQEQAGSPHRGQDQRGNVLTRRRHSRQTSLAAERLRLGSRGRTSRAPHVTADGGYRRPWPRGGVPIIPPPNAVKYD</sequence>